<accession>A0A1V9FWD7</accession>
<name>A0A1V9FWD7_9BACT</name>
<sequence>MHFYQFRRSILTALFISGGYLYSGAQAVINLEPEMPAPVAALSQQPGLKSWYDKTSKMLCCMYNDQKAVYIQLAITDLLQQKKVVENGIELWIETRRSPG</sequence>
<proteinExistence type="predicted"/>
<dbReference type="RefSeq" id="WP_081148502.1">
    <property type="nucleotide sequence ID" value="NZ_LVYD01000049.1"/>
</dbReference>
<dbReference type="Proteomes" id="UP000192796">
    <property type="component" value="Unassembled WGS sequence"/>
</dbReference>
<evidence type="ECO:0000313" key="2">
    <source>
        <dbReference type="Proteomes" id="UP000192796"/>
    </source>
</evidence>
<dbReference type="EMBL" id="LVYD01000049">
    <property type="protein sequence ID" value="OQP62661.1"/>
    <property type="molecule type" value="Genomic_DNA"/>
</dbReference>
<comment type="caution">
    <text evidence="1">The sequence shown here is derived from an EMBL/GenBank/DDBJ whole genome shotgun (WGS) entry which is preliminary data.</text>
</comment>
<dbReference type="OrthoDB" id="1523672at2"/>
<protein>
    <submittedName>
        <fullName evidence="1">Uncharacterized protein</fullName>
    </submittedName>
</protein>
<gene>
    <name evidence="1" type="ORF">A3860_26995</name>
</gene>
<keyword evidence="2" id="KW-1185">Reference proteome</keyword>
<reference evidence="1 2" key="1">
    <citation type="submission" date="2016-03" db="EMBL/GenBank/DDBJ databases">
        <title>Niastella vici sp. nov., isolated from farmland soil.</title>
        <authorList>
            <person name="Chen L."/>
            <person name="Wang D."/>
            <person name="Yang S."/>
            <person name="Wang G."/>
        </authorList>
    </citation>
    <scope>NUCLEOTIDE SEQUENCE [LARGE SCALE GENOMIC DNA]</scope>
    <source>
        <strain evidence="1 2">DJ57</strain>
    </source>
</reference>
<evidence type="ECO:0000313" key="1">
    <source>
        <dbReference type="EMBL" id="OQP62661.1"/>
    </source>
</evidence>
<organism evidence="1 2">
    <name type="scientific">Niastella vici</name>
    <dbReference type="NCBI Taxonomy" id="1703345"/>
    <lineage>
        <taxon>Bacteria</taxon>
        <taxon>Pseudomonadati</taxon>
        <taxon>Bacteroidota</taxon>
        <taxon>Chitinophagia</taxon>
        <taxon>Chitinophagales</taxon>
        <taxon>Chitinophagaceae</taxon>
        <taxon>Niastella</taxon>
    </lineage>
</organism>
<dbReference type="AlphaFoldDB" id="A0A1V9FWD7"/>